<dbReference type="EMBL" id="CP036279">
    <property type="protein sequence ID" value="QDU59711.1"/>
    <property type="molecule type" value="Genomic_DNA"/>
</dbReference>
<accession>A0A518AYA6</accession>
<evidence type="ECO:0000256" key="1">
    <source>
        <dbReference type="SAM" id="MobiDB-lite"/>
    </source>
</evidence>
<keyword evidence="4" id="KW-1185">Reference proteome</keyword>
<protein>
    <submittedName>
        <fullName evidence="3">Uncharacterized protein</fullName>
    </submittedName>
</protein>
<dbReference type="AlphaFoldDB" id="A0A518AYA6"/>
<gene>
    <name evidence="3" type="ORF">Pan216_05430</name>
</gene>
<feature type="region of interest" description="Disordered" evidence="1">
    <location>
        <begin position="120"/>
        <end position="192"/>
    </location>
</feature>
<organism evidence="3 4">
    <name type="scientific">Kolteria novifilia</name>
    <dbReference type="NCBI Taxonomy" id="2527975"/>
    <lineage>
        <taxon>Bacteria</taxon>
        <taxon>Pseudomonadati</taxon>
        <taxon>Planctomycetota</taxon>
        <taxon>Planctomycetia</taxon>
        <taxon>Kolteriales</taxon>
        <taxon>Kolteriaceae</taxon>
        <taxon>Kolteria</taxon>
    </lineage>
</organism>
<feature type="compositionally biased region" description="Polar residues" evidence="1">
    <location>
        <begin position="158"/>
        <end position="167"/>
    </location>
</feature>
<keyword evidence="2" id="KW-0812">Transmembrane</keyword>
<dbReference type="OrthoDB" id="304299at2"/>
<dbReference type="KEGG" id="knv:Pan216_05430"/>
<feature type="compositionally biased region" description="Basic and acidic residues" evidence="1">
    <location>
        <begin position="171"/>
        <end position="183"/>
    </location>
</feature>
<feature type="transmembrane region" description="Helical" evidence="2">
    <location>
        <begin position="7"/>
        <end position="25"/>
    </location>
</feature>
<proteinExistence type="predicted"/>
<evidence type="ECO:0000313" key="3">
    <source>
        <dbReference type="EMBL" id="QDU59711.1"/>
    </source>
</evidence>
<dbReference type="RefSeq" id="WP_145254419.1">
    <property type="nucleotide sequence ID" value="NZ_CP036279.1"/>
</dbReference>
<keyword evidence="2" id="KW-0472">Membrane</keyword>
<name>A0A518AYA6_9BACT</name>
<dbReference type="Proteomes" id="UP000317093">
    <property type="component" value="Chromosome"/>
</dbReference>
<evidence type="ECO:0000313" key="4">
    <source>
        <dbReference type="Proteomes" id="UP000317093"/>
    </source>
</evidence>
<reference evidence="3 4" key="1">
    <citation type="submission" date="2019-02" db="EMBL/GenBank/DDBJ databases">
        <title>Deep-cultivation of Planctomycetes and their phenomic and genomic characterization uncovers novel biology.</title>
        <authorList>
            <person name="Wiegand S."/>
            <person name="Jogler M."/>
            <person name="Boedeker C."/>
            <person name="Pinto D."/>
            <person name="Vollmers J."/>
            <person name="Rivas-Marin E."/>
            <person name="Kohn T."/>
            <person name="Peeters S.H."/>
            <person name="Heuer A."/>
            <person name="Rast P."/>
            <person name="Oberbeckmann S."/>
            <person name="Bunk B."/>
            <person name="Jeske O."/>
            <person name="Meyerdierks A."/>
            <person name="Storesund J.E."/>
            <person name="Kallscheuer N."/>
            <person name="Luecker S."/>
            <person name="Lage O.M."/>
            <person name="Pohl T."/>
            <person name="Merkel B.J."/>
            <person name="Hornburger P."/>
            <person name="Mueller R.-W."/>
            <person name="Bruemmer F."/>
            <person name="Labrenz M."/>
            <person name="Spormann A.M."/>
            <person name="Op den Camp H."/>
            <person name="Overmann J."/>
            <person name="Amann R."/>
            <person name="Jetten M.S.M."/>
            <person name="Mascher T."/>
            <person name="Medema M.H."/>
            <person name="Devos D.P."/>
            <person name="Kaster A.-K."/>
            <person name="Ovreas L."/>
            <person name="Rohde M."/>
            <person name="Galperin M.Y."/>
            <person name="Jogler C."/>
        </authorList>
    </citation>
    <scope>NUCLEOTIDE SEQUENCE [LARGE SCALE GENOMIC DNA]</scope>
    <source>
        <strain evidence="3 4">Pan216</strain>
    </source>
</reference>
<feature type="compositionally biased region" description="Basic and acidic residues" evidence="1">
    <location>
        <begin position="120"/>
        <end position="131"/>
    </location>
</feature>
<sequence>MNRRNRYVFGSIAAVVVVAGGVFLWRQYQVRAQIAHVEQLRNDIMSPKTRELPPEERREKFEKLRTEFEKLPKTNQKELWSRNPFQQSIDRYFDLPEEEKTAYLDRMIDEGEKRFKEFRERAAKNKAEGKRPQGPPGGPFGGRQATGEQRNEWRQKMLDNSSPQQRAKFTKFFEDMRNRRQERGLPPFPWSR</sequence>
<evidence type="ECO:0000256" key="2">
    <source>
        <dbReference type="SAM" id="Phobius"/>
    </source>
</evidence>
<keyword evidence="2" id="KW-1133">Transmembrane helix</keyword>